<feature type="domain" description="Chorismate mutase" evidence="3">
    <location>
        <begin position="2"/>
        <end position="93"/>
    </location>
</feature>
<dbReference type="EMBL" id="DQVW01000115">
    <property type="protein sequence ID" value="HIQ32989.1"/>
    <property type="molecule type" value="Genomic_DNA"/>
</dbReference>
<keyword evidence="1 4" id="KW-0413">Isomerase</keyword>
<evidence type="ECO:0000313" key="4">
    <source>
        <dbReference type="EMBL" id="HIQ32989.1"/>
    </source>
</evidence>
<evidence type="ECO:0000313" key="5">
    <source>
        <dbReference type="Proteomes" id="UP000623215"/>
    </source>
</evidence>
<dbReference type="InterPro" id="IPR051331">
    <property type="entry name" value="Chorismate_mutase-related"/>
</dbReference>
<name>A0A833A2A9_9EURY</name>
<dbReference type="NCBIfam" id="NF004925">
    <property type="entry name" value="PRK06285.1"/>
    <property type="match status" value="1"/>
</dbReference>
<dbReference type="InterPro" id="IPR036979">
    <property type="entry name" value="CM_dom_sf"/>
</dbReference>
<dbReference type="PANTHER" id="PTHR38041:SF1">
    <property type="entry name" value="CHORISMATE MUTASE"/>
    <property type="match status" value="1"/>
</dbReference>
<reference evidence="4" key="1">
    <citation type="journal article" date="2020" name="ISME J.">
        <title>Gammaproteobacteria mediating utilization of methyl-, sulfur- and petroleum organic compounds in deep ocean hydrothermal plumes.</title>
        <authorList>
            <person name="Zhou Z."/>
            <person name="Liu Y."/>
            <person name="Pan J."/>
            <person name="Cron B.R."/>
            <person name="Toner B.M."/>
            <person name="Anantharaman K."/>
            <person name="Breier J.A."/>
            <person name="Dick G.J."/>
            <person name="Li M."/>
        </authorList>
    </citation>
    <scope>NUCLEOTIDE SEQUENCE</scope>
    <source>
        <strain evidence="4">SZUA-1534</strain>
    </source>
</reference>
<evidence type="ECO:0000259" key="3">
    <source>
        <dbReference type="PROSITE" id="PS51168"/>
    </source>
</evidence>
<protein>
    <submittedName>
        <fullName evidence="4">Chorismate mutase</fullName>
        <ecNumber evidence="4">5.4.99.5</ecNumber>
    </submittedName>
</protein>
<dbReference type="SMART" id="SM00830">
    <property type="entry name" value="CM_2"/>
    <property type="match status" value="1"/>
</dbReference>
<dbReference type="SUPFAM" id="SSF48600">
    <property type="entry name" value="Chorismate mutase II"/>
    <property type="match status" value="1"/>
</dbReference>
<dbReference type="InterPro" id="IPR010950">
    <property type="entry name" value="Chorismate_mutase_arc"/>
</dbReference>
<feature type="coiled-coil region" evidence="2">
    <location>
        <begin position="1"/>
        <end position="28"/>
    </location>
</feature>
<dbReference type="PANTHER" id="PTHR38041">
    <property type="entry name" value="CHORISMATE MUTASE"/>
    <property type="match status" value="1"/>
</dbReference>
<dbReference type="EC" id="5.4.99.5" evidence="4"/>
<proteinExistence type="predicted"/>
<dbReference type="NCBIfam" id="TIGR01791">
    <property type="entry name" value="CM_archaeal"/>
    <property type="match status" value="1"/>
</dbReference>
<organism evidence="4 5">
    <name type="scientific">Methanothermococcus okinawensis</name>
    <dbReference type="NCBI Taxonomy" id="155863"/>
    <lineage>
        <taxon>Archaea</taxon>
        <taxon>Methanobacteriati</taxon>
        <taxon>Methanobacteriota</taxon>
        <taxon>Methanomada group</taxon>
        <taxon>Methanococci</taxon>
        <taxon>Methanococcales</taxon>
        <taxon>Methanococcaceae</taxon>
        <taxon>Methanothermococcus</taxon>
    </lineage>
</organism>
<evidence type="ECO:0000256" key="2">
    <source>
        <dbReference type="SAM" id="Coils"/>
    </source>
</evidence>
<keyword evidence="2" id="KW-0175">Coiled coil</keyword>
<sequence length="95" mass="11738">MEDPKKRLREIRKEIDKIDEELVYLIAKRIEYGKEIAHLKRVLGYPVEDEKREMEIREKIFNLCKKYNLDFQVVWSIIKILIEYSKRVQREELKK</sequence>
<dbReference type="GO" id="GO:0004106">
    <property type="term" value="F:chorismate mutase activity"/>
    <property type="evidence" value="ECO:0007669"/>
    <property type="project" value="UniProtKB-EC"/>
</dbReference>
<evidence type="ECO:0000256" key="1">
    <source>
        <dbReference type="ARBA" id="ARBA00023235"/>
    </source>
</evidence>
<gene>
    <name evidence="4" type="ORF">EYH55_05885</name>
</gene>
<dbReference type="InterPro" id="IPR036263">
    <property type="entry name" value="Chorismate_II_sf"/>
</dbReference>
<dbReference type="Pfam" id="PF01817">
    <property type="entry name" value="CM_2"/>
    <property type="match status" value="1"/>
</dbReference>
<dbReference type="GO" id="GO:0046417">
    <property type="term" value="P:chorismate metabolic process"/>
    <property type="evidence" value="ECO:0007669"/>
    <property type="project" value="InterPro"/>
</dbReference>
<dbReference type="AlphaFoldDB" id="A0A833A2A9"/>
<accession>A0A833A2A9</accession>
<comment type="caution">
    <text evidence="4">The sequence shown here is derived from an EMBL/GenBank/DDBJ whole genome shotgun (WGS) entry which is preliminary data.</text>
</comment>
<dbReference type="PROSITE" id="PS51168">
    <property type="entry name" value="CHORISMATE_MUT_2"/>
    <property type="match status" value="1"/>
</dbReference>
<dbReference type="InterPro" id="IPR002701">
    <property type="entry name" value="CM_II_prokaryot"/>
</dbReference>
<dbReference type="GO" id="GO:0009697">
    <property type="term" value="P:salicylic acid biosynthetic process"/>
    <property type="evidence" value="ECO:0007669"/>
    <property type="project" value="TreeGrafter"/>
</dbReference>
<dbReference type="Proteomes" id="UP000623215">
    <property type="component" value="Unassembled WGS sequence"/>
</dbReference>
<dbReference type="Gene3D" id="1.20.59.10">
    <property type="entry name" value="Chorismate mutase"/>
    <property type="match status" value="1"/>
</dbReference>